<keyword evidence="7" id="KW-0418">Kinase</keyword>
<dbReference type="Gene3D" id="3.40.930.10">
    <property type="entry name" value="Mannitol-specific EII, Chain A"/>
    <property type="match status" value="1"/>
</dbReference>
<evidence type="ECO:0000313" key="13">
    <source>
        <dbReference type="Proteomes" id="UP000029004"/>
    </source>
</evidence>
<evidence type="ECO:0000256" key="4">
    <source>
        <dbReference type="ARBA" id="ARBA00022553"/>
    </source>
</evidence>
<dbReference type="InterPro" id="IPR016152">
    <property type="entry name" value="PTrfase/Anion_transptr"/>
</dbReference>
<accession>A0A087E0Z5</accession>
<reference evidence="12 13" key="1">
    <citation type="submission" date="2014-03" db="EMBL/GenBank/DDBJ databases">
        <title>Genomics of Bifidobacteria.</title>
        <authorList>
            <person name="Ventura M."/>
            <person name="Milani C."/>
            <person name="Lugli G.A."/>
        </authorList>
    </citation>
    <scope>NUCLEOTIDE SEQUENCE [LARGE SCALE GENOMIC DNA]</scope>
    <source>
        <strain evidence="12 13">DSM 23968</strain>
    </source>
</reference>
<dbReference type="PANTHER" id="PTHR36203:SF1">
    <property type="entry name" value="ASCORBATE-SPECIFIC PTS SYSTEM EIIA COMPONENT"/>
    <property type="match status" value="1"/>
</dbReference>
<keyword evidence="13" id="KW-1185">Reference proteome</keyword>
<evidence type="ECO:0000256" key="8">
    <source>
        <dbReference type="ARBA" id="ARBA00037387"/>
    </source>
</evidence>
<evidence type="ECO:0000256" key="1">
    <source>
        <dbReference type="ARBA" id="ARBA00004496"/>
    </source>
</evidence>
<protein>
    <recommendedName>
        <fullName evidence="9">Ascorbate-specific PTS system EIIA component</fullName>
    </recommendedName>
    <alternativeName>
        <fullName evidence="10">Ascorbate-specific phosphotransferase enzyme IIA component</fullName>
    </alternativeName>
</protein>
<evidence type="ECO:0000256" key="7">
    <source>
        <dbReference type="ARBA" id="ARBA00022777"/>
    </source>
</evidence>
<dbReference type="eggNOG" id="COG1762">
    <property type="taxonomic scope" value="Bacteria"/>
</dbReference>
<dbReference type="InterPro" id="IPR002178">
    <property type="entry name" value="PTS_EIIA_type-2_dom"/>
</dbReference>
<dbReference type="OrthoDB" id="1634238at2"/>
<dbReference type="SUPFAM" id="SSF55804">
    <property type="entry name" value="Phoshotransferase/anion transport protein"/>
    <property type="match status" value="1"/>
</dbReference>
<dbReference type="EMBL" id="JGZP01000001">
    <property type="protein sequence ID" value="KFJ01446.1"/>
    <property type="molecule type" value="Genomic_DNA"/>
</dbReference>
<dbReference type="PANTHER" id="PTHR36203">
    <property type="entry name" value="ASCORBATE-SPECIFIC PTS SYSTEM EIIA COMPONENT"/>
    <property type="match status" value="1"/>
</dbReference>
<keyword evidence="2" id="KW-0813">Transport</keyword>
<dbReference type="STRING" id="762211.BSTEL_1032"/>
<name>A0A087E0Z5_9BIFI</name>
<sequence length="146" mass="14963">MLSSYLQSGGVLVIDKVADWREAVDVVTRPLLDADTITDGYVEAIKTSISSPGGTYIDLGGGVALAHARPETGVKTTSLSVLHVGEPFALADDASHPISTMFCLAAEDANAHIDLMQALASLLTDADRLAAVNAAGSVAELTAALA</sequence>
<evidence type="ECO:0000259" key="11">
    <source>
        <dbReference type="PROSITE" id="PS51094"/>
    </source>
</evidence>
<evidence type="ECO:0000256" key="2">
    <source>
        <dbReference type="ARBA" id="ARBA00022448"/>
    </source>
</evidence>
<proteinExistence type="predicted"/>
<organism evidence="12 13">
    <name type="scientific">Bifidobacterium stellenboschense</name>
    <dbReference type="NCBI Taxonomy" id="762211"/>
    <lineage>
        <taxon>Bacteria</taxon>
        <taxon>Bacillati</taxon>
        <taxon>Actinomycetota</taxon>
        <taxon>Actinomycetes</taxon>
        <taxon>Bifidobacteriales</taxon>
        <taxon>Bifidobacteriaceae</taxon>
        <taxon>Bifidobacterium</taxon>
    </lineage>
</organism>
<comment type="caution">
    <text evidence="12">The sequence shown here is derived from an EMBL/GenBank/DDBJ whole genome shotgun (WGS) entry which is preliminary data.</text>
</comment>
<dbReference type="Proteomes" id="UP000029004">
    <property type="component" value="Unassembled WGS sequence"/>
</dbReference>
<keyword evidence="6" id="KW-0598">Phosphotransferase system</keyword>
<comment type="function">
    <text evidence="8">The phosphoenolpyruvate-dependent sugar phosphotransferase system (sugar PTS), a major carbohydrate active transport system, catalyzes the phosphorylation of incoming sugar substrates concomitantly with their translocation across the cell membrane. The enzyme II UlaABC PTS system is involved in ascorbate transport.</text>
</comment>
<feature type="domain" description="PTS EIIA type-2" evidence="11">
    <location>
        <begin position="4"/>
        <end position="146"/>
    </location>
</feature>
<keyword evidence="3" id="KW-0963">Cytoplasm</keyword>
<gene>
    <name evidence="12" type="ORF">BSTEL_1032</name>
</gene>
<evidence type="ECO:0000256" key="10">
    <source>
        <dbReference type="ARBA" id="ARBA00042072"/>
    </source>
</evidence>
<dbReference type="InterPro" id="IPR051351">
    <property type="entry name" value="Ascorbate-PTS_EIIA_comp"/>
</dbReference>
<dbReference type="Pfam" id="PF00359">
    <property type="entry name" value="PTS_EIIA_2"/>
    <property type="match status" value="1"/>
</dbReference>
<dbReference type="RefSeq" id="WP_034525706.1">
    <property type="nucleotide sequence ID" value="NZ_JGZP01000001.1"/>
</dbReference>
<evidence type="ECO:0000256" key="6">
    <source>
        <dbReference type="ARBA" id="ARBA00022683"/>
    </source>
</evidence>
<evidence type="ECO:0000256" key="3">
    <source>
        <dbReference type="ARBA" id="ARBA00022490"/>
    </source>
</evidence>
<dbReference type="GO" id="GO:0016301">
    <property type="term" value="F:kinase activity"/>
    <property type="evidence" value="ECO:0007669"/>
    <property type="project" value="UniProtKB-KW"/>
</dbReference>
<dbReference type="PROSITE" id="PS51094">
    <property type="entry name" value="PTS_EIIA_TYPE_2"/>
    <property type="match status" value="1"/>
</dbReference>
<dbReference type="GO" id="GO:0005737">
    <property type="term" value="C:cytoplasm"/>
    <property type="evidence" value="ECO:0007669"/>
    <property type="project" value="UniProtKB-SubCell"/>
</dbReference>
<keyword evidence="5" id="KW-0808">Transferase</keyword>
<comment type="subcellular location">
    <subcellularLocation>
        <location evidence="1">Cytoplasm</location>
    </subcellularLocation>
</comment>
<keyword evidence="4" id="KW-0597">Phosphoprotein</keyword>
<evidence type="ECO:0000256" key="9">
    <source>
        <dbReference type="ARBA" id="ARBA00041175"/>
    </source>
</evidence>
<evidence type="ECO:0000313" key="12">
    <source>
        <dbReference type="EMBL" id="KFJ01446.1"/>
    </source>
</evidence>
<dbReference type="AlphaFoldDB" id="A0A087E0Z5"/>
<evidence type="ECO:0000256" key="5">
    <source>
        <dbReference type="ARBA" id="ARBA00022679"/>
    </source>
</evidence>
<dbReference type="GO" id="GO:0009401">
    <property type="term" value="P:phosphoenolpyruvate-dependent sugar phosphotransferase system"/>
    <property type="evidence" value="ECO:0007669"/>
    <property type="project" value="UniProtKB-KW"/>
</dbReference>